<dbReference type="Proteomes" id="UP001437256">
    <property type="component" value="Unassembled WGS sequence"/>
</dbReference>
<protein>
    <submittedName>
        <fullName evidence="1">Uncharacterized protein</fullName>
    </submittedName>
</protein>
<evidence type="ECO:0000313" key="2">
    <source>
        <dbReference type="Proteomes" id="UP001437256"/>
    </source>
</evidence>
<keyword evidence="2" id="KW-1185">Reference proteome</keyword>
<reference evidence="1 2" key="1">
    <citation type="submission" date="2024-05" db="EMBL/GenBank/DDBJ databases">
        <title>A draft genome resource for the thread blight pathogen Marasmius tenuissimus strain MS-2.</title>
        <authorList>
            <person name="Yulfo-Soto G.E."/>
            <person name="Baruah I.K."/>
            <person name="Amoako-Attah I."/>
            <person name="Bukari Y."/>
            <person name="Meinhardt L.W."/>
            <person name="Bailey B.A."/>
            <person name="Cohen S.P."/>
        </authorList>
    </citation>
    <scope>NUCLEOTIDE SEQUENCE [LARGE SCALE GENOMIC DNA]</scope>
    <source>
        <strain evidence="1 2">MS-2</strain>
    </source>
</reference>
<evidence type="ECO:0000313" key="1">
    <source>
        <dbReference type="EMBL" id="KAL0062937.1"/>
    </source>
</evidence>
<gene>
    <name evidence="1" type="ORF">AAF712_010158</name>
</gene>
<accession>A0ABR2ZRD7</accession>
<comment type="caution">
    <text evidence="1">The sequence shown here is derived from an EMBL/GenBank/DDBJ whole genome shotgun (WGS) entry which is preliminary data.</text>
</comment>
<name>A0ABR2ZRD7_9AGAR</name>
<proteinExistence type="predicted"/>
<sequence>MTKHEQQQREHRCDGAAVKCPCGEEVHPRYDAKRVKKLAADYKEVTEPAIPEDRSDTITHGSFGHSAVDKAAYCVDKRTETASTNNQE</sequence>
<organism evidence="1 2">
    <name type="scientific">Marasmius tenuissimus</name>
    <dbReference type="NCBI Taxonomy" id="585030"/>
    <lineage>
        <taxon>Eukaryota</taxon>
        <taxon>Fungi</taxon>
        <taxon>Dikarya</taxon>
        <taxon>Basidiomycota</taxon>
        <taxon>Agaricomycotina</taxon>
        <taxon>Agaricomycetes</taxon>
        <taxon>Agaricomycetidae</taxon>
        <taxon>Agaricales</taxon>
        <taxon>Marasmiineae</taxon>
        <taxon>Marasmiaceae</taxon>
        <taxon>Marasmius</taxon>
    </lineage>
</organism>
<dbReference type="EMBL" id="JBBXMP010000091">
    <property type="protein sequence ID" value="KAL0062937.1"/>
    <property type="molecule type" value="Genomic_DNA"/>
</dbReference>